<comment type="caution">
    <text evidence="1">The sequence shown here is derived from an EMBL/GenBank/DDBJ whole genome shotgun (WGS) entry which is preliminary data.</text>
</comment>
<keyword evidence="2" id="KW-1185">Reference proteome</keyword>
<dbReference type="Proteomes" id="UP001328107">
    <property type="component" value="Unassembled WGS sequence"/>
</dbReference>
<protein>
    <submittedName>
        <fullName evidence="1">Uncharacterized protein</fullName>
    </submittedName>
</protein>
<dbReference type="EMBL" id="BTRK01000003">
    <property type="protein sequence ID" value="GMR41227.1"/>
    <property type="molecule type" value="Genomic_DNA"/>
</dbReference>
<reference evidence="2" key="1">
    <citation type="submission" date="2022-10" db="EMBL/GenBank/DDBJ databases">
        <title>Genome assembly of Pristionchus species.</title>
        <authorList>
            <person name="Yoshida K."/>
            <person name="Sommer R.J."/>
        </authorList>
    </citation>
    <scope>NUCLEOTIDE SEQUENCE [LARGE SCALE GENOMIC DNA]</scope>
    <source>
        <strain evidence="2">RS5460</strain>
    </source>
</reference>
<organism evidence="1 2">
    <name type="scientific">Pristionchus mayeri</name>
    <dbReference type="NCBI Taxonomy" id="1317129"/>
    <lineage>
        <taxon>Eukaryota</taxon>
        <taxon>Metazoa</taxon>
        <taxon>Ecdysozoa</taxon>
        <taxon>Nematoda</taxon>
        <taxon>Chromadorea</taxon>
        <taxon>Rhabditida</taxon>
        <taxon>Rhabditina</taxon>
        <taxon>Diplogasteromorpha</taxon>
        <taxon>Diplogasteroidea</taxon>
        <taxon>Neodiplogasteridae</taxon>
        <taxon>Pristionchus</taxon>
    </lineage>
</organism>
<feature type="non-terminal residue" evidence="1">
    <location>
        <position position="81"/>
    </location>
</feature>
<sequence length="81" mass="9369">LKSLPKMNAIRIVWISRNDWIPEYPERKLIDDELLLHFVLHTKHATLGEAECTVDRILAAFEAARHSNSFTSVTFKPSYSE</sequence>
<feature type="non-terminal residue" evidence="1">
    <location>
        <position position="1"/>
    </location>
</feature>
<evidence type="ECO:0000313" key="2">
    <source>
        <dbReference type="Proteomes" id="UP001328107"/>
    </source>
</evidence>
<accession>A0AAN4ZH92</accession>
<proteinExistence type="predicted"/>
<dbReference type="AlphaFoldDB" id="A0AAN4ZH92"/>
<gene>
    <name evidence="1" type="ORF">PMAYCL1PPCAC_11422</name>
</gene>
<name>A0AAN4ZH92_9BILA</name>
<evidence type="ECO:0000313" key="1">
    <source>
        <dbReference type="EMBL" id="GMR41227.1"/>
    </source>
</evidence>